<accession>A0ABD6ABJ0</accession>
<comment type="caution">
    <text evidence="1">The sequence shown here is derived from an EMBL/GenBank/DDBJ whole genome shotgun (WGS) entry which is preliminary data.</text>
</comment>
<dbReference type="GeneID" id="79315376"/>
<dbReference type="Proteomes" id="UP001596547">
    <property type="component" value="Unassembled WGS sequence"/>
</dbReference>
<evidence type="ECO:0000313" key="2">
    <source>
        <dbReference type="Proteomes" id="UP001596547"/>
    </source>
</evidence>
<name>A0ABD6ABJ0_9EURY</name>
<dbReference type="EMBL" id="JBHTBF010000002">
    <property type="protein sequence ID" value="MFC7317941.1"/>
    <property type="molecule type" value="Genomic_DNA"/>
</dbReference>
<protein>
    <submittedName>
        <fullName evidence="1">Uncharacterized protein</fullName>
    </submittedName>
</protein>
<evidence type="ECO:0000313" key="1">
    <source>
        <dbReference type="EMBL" id="MFC7317941.1"/>
    </source>
</evidence>
<proteinExistence type="predicted"/>
<organism evidence="1 2">
    <name type="scientific">Halomarina halobia</name>
    <dbReference type="NCBI Taxonomy" id="3033386"/>
    <lineage>
        <taxon>Archaea</taxon>
        <taxon>Methanobacteriati</taxon>
        <taxon>Methanobacteriota</taxon>
        <taxon>Stenosarchaea group</taxon>
        <taxon>Halobacteria</taxon>
        <taxon>Halobacteriales</taxon>
        <taxon>Natronomonadaceae</taxon>
        <taxon>Halomarina</taxon>
    </lineage>
</organism>
<reference evidence="1 2" key="1">
    <citation type="journal article" date="2019" name="Int. J. Syst. Evol. Microbiol.">
        <title>The Global Catalogue of Microorganisms (GCM) 10K type strain sequencing project: providing services to taxonomists for standard genome sequencing and annotation.</title>
        <authorList>
            <consortium name="The Broad Institute Genomics Platform"/>
            <consortium name="The Broad Institute Genome Sequencing Center for Infectious Disease"/>
            <person name="Wu L."/>
            <person name="Ma J."/>
        </authorList>
    </citation>
    <scope>NUCLEOTIDE SEQUENCE [LARGE SCALE GENOMIC DNA]</scope>
    <source>
        <strain evidence="1 2">PSR21</strain>
    </source>
</reference>
<gene>
    <name evidence="1" type="ORF">ACFQPE_14230</name>
</gene>
<dbReference type="RefSeq" id="WP_276302823.1">
    <property type="nucleotide sequence ID" value="NZ_CP119992.1"/>
</dbReference>
<keyword evidence="2" id="KW-1185">Reference proteome</keyword>
<sequence>MDSLAPDHVPLYETAAEQRRVWERCAERGLPVVAVRDAARGYVVRYDLQHLGRELKPDVLQRLRDRVHAFRRQEPRVDVASQVERIGGEVGPVSGDLHAPSEAIARDLASHVAATVFDRSNWRYEPR</sequence>
<dbReference type="AlphaFoldDB" id="A0ABD6ABJ0"/>